<evidence type="ECO:0000256" key="1">
    <source>
        <dbReference type="SAM" id="MobiDB-lite"/>
    </source>
</evidence>
<dbReference type="Proteomes" id="UP001141327">
    <property type="component" value="Unassembled WGS sequence"/>
</dbReference>
<evidence type="ECO:0000313" key="3">
    <source>
        <dbReference type="Proteomes" id="UP001141327"/>
    </source>
</evidence>
<dbReference type="EMBL" id="JAPMOS010000015">
    <property type="protein sequence ID" value="KAJ4460058.1"/>
    <property type="molecule type" value="Genomic_DNA"/>
</dbReference>
<comment type="caution">
    <text evidence="2">The sequence shown here is derived from an EMBL/GenBank/DDBJ whole genome shotgun (WGS) entry which is preliminary data.</text>
</comment>
<sequence length="241" mass="26219">MPPKDVPIIDSSQFVANESCLEMIEHLFADPYENARSPPPQFAKIGFDVTNSMRHALVIGATLLNHARPTPEYIESFFTARLPRGLCTTQDGCYGATRDAILEQGAILVNAIAVLIAQSAERQLGGGPGPGRMKTPPLIVSTQPQGTAPPAMSKAEEGGAKNEEGCFAMTRGEVAAREAREAREAVEASAPKPKPQKPAPAPISRLAGMGNWLLKYGCRRIYVWRTYNRWGMGRSPPWFVM</sequence>
<protein>
    <submittedName>
        <fullName evidence="2">Uncharacterized protein</fullName>
    </submittedName>
</protein>
<accession>A0ABQ8UML8</accession>
<keyword evidence="3" id="KW-1185">Reference proteome</keyword>
<proteinExistence type="predicted"/>
<name>A0ABQ8UML8_9EUKA</name>
<gene>
    <name evidence="2" type="ORF">PAPYR_3776</name>
</gene>
<organism evidence="2 3">
    <name type="scientific">Paratrimastix pyriformis</name>
    <dbReference type="NCBI Taxonomy" id="342808"/>
    <lineage>
        <taxon>Eukaryota</taxon>
        <taxon>Metamonada</taxon>
        <taxon>Preaxostyla</taxon>
        <taxon>Paratrimastigidae</taxon>
        <taxon>Paratrimastix</taxon>
    </lineage>
</organism>
<reference evidence="2" key="1">
    <citation type="journal article" date="2022" name="bioRxiv">
        <title>Genomics of Preaxostyla Flagellates Illuminates Evolutionary Transitions and the Path Towards Mitochondrial Loss.</title>
        <authorList>
            <person name="Novak L.V.F."/>
            <person name="Treitli S.C."/>
            <person name="Pyrih J."/>
            <person name="Halakuc P."/>
            <person name="Pipaliya S.V."/>
            <person name="Vacek V."/>
            <person name="Brzon O."/>
            <person name="Soukal P."/>
            <person name="Eme L."/>
            <person name="Dacks J.B."/>
            <person name="Karnkowska A."/>
            <person name="Elias M."/>
            <person name="Hampl V."/>
        </authorList>
    </citation>
    <scope>NUCLEOTIDE SEQUENCE</scope>
    <source>
        <strain evidence="2">RCP-MX</strain>
    </source>
</reference>
<feature type="region of interest" description="Disordered" evidence="1">
    <location>
        <begin position="178"/>
        <end position="203"/>
    </location>
</feature>
<feature type="compositionally biased region" description="Pro residues" evidence="1">
    <location>
        <begin position="192"/>
        <end position="201"/>
    </location>
</feature>
<evidence type="ECO:0000313" key="2">
    <source>
        <dbReference type="EMBL" id="KAJ4460058.1"/>
    </source>
</evidence>